<dbReference type="OMA" id="PACTNIN"/>
<dbReference type="Gene3D" id="1.20.1280.50">
    <property type="match status" value="1"/>
</dbReference>
<dbReference type="Pfam" id="PF00646">
    <property type="entry name" value="F-box"/>
    <property type="match status" value="1"/>
</dbReference>
<protein>
    <submittedName>
        <fullName evidence="2">F-box family protein, putative</fullName>
    </submittedName>
</protein>
<dbReference type="InParanoid" id="A0A061FU48"/>
<dbReference type="InterPro" id="IPR001810">
    <property type="entry name" value="F-box_dom"/>
</dbReference>
<name>A0A061FU48_THECC</name>
<dbReference type="AlphaFoldDB" id="A0A061FU48"/>
<reference evidence="2 3" key="1">
    <citation type="journal article" date="2013" name="Genome Biol.">
        <title>The genome sequence of the most widely cultivated cacao type and its use to identify candidate genes regulating pod color.</title>
        <authorList>
            <person name="Motamayor J.C."/>
            <person name="Mockaitis K."/>
            <person name="Schmutz J."/>
            <person name="Haiminen N."/>
            <person name="Iii D.L."/>
            <person name="Cornejo O."/>
            <person name="Findley S.D."/>
            <person name="Zheng P."/>
            <person name="Utro F."/>
            <person name="Royaert S."/>
            <person name="Saski C."/>
            <person name="Jenkins J."/>
            <person name="Podicheti R."/>
            <person name="Zhao M."/>
            <person name="Scheffler B.E."/>
            <person name="Stack J.C."/>
            <person name="Feltus F.A."/>
            <person name="Mustiga G.M."/>
            <person name="Amores F."/>
            <person name="Phillips W."/>
            <person name="Marelli J.P."/>
            <person name="May G.D."/>
            <person name="Shapiro H."/>
            <person name="Ma J."/>
            <person name="Bustamante C.D."/>
            <person name="Schnell R.J."/>
            <person name="Main D."/>
            <person name="Gilbert D."/>
            <person name="Parida L."/>
            <person name="Kuhn D.N."/>
        </authorList>
    </citation>
    <scope>NUCLEOTIDE SEQUENCE [LARGE SCALE GENOMIC DNA]</scope>
    <source>
        <strain evidence="3">cv. Matina 1-6</strain>
    </source>
</reference>
<dbReference type="InterPro" id="IPR032675">
    <property type="entry name" value="LRR_dom_sf"/>
</dbReference>
<organism evidence="2 3">
    <name type="scientific">Theobroma cacao</name>
    <name type="common">Cacao</name>
    <name type="synonym">Cocoa</name>
    <dbReference type="NCBI Taxonomy" id="3641"/>
    <lineage>
        <taxon>Eukaryota</taxon>
        <taxon>Viridiplantae</taxon>
        <taxon>Streptophyta</taxon>
        <taxon>Embryophyta</taxon>
        <taxon>Tracheophyta</taxon>
        <taxon>Spermatophyta</taxon>
        <taxon>Magnoliopsida</taxon>
        <taxon>eudicotyledons</taxon>
        <taxon>Gunneridae</taxon>
        <taxon>Pentapetalae</taxon>
        <taxon>rosids</taxon>
        <taxon>malvids</taxon>
        <taxon>Malvales</taxon>
        <taxon>Malvaceae</taxon>
        <taxon>Byttnerioideae</taxon>
        <taxon>Theobroma</taxon>
    </lineage>
</organism>
<dbReference type="Gene3D" id="3.80.10.10">
    <property type="entry name" value="Ribonuclease Inhibitor"/>
    <property type="match status" value="1"/>
</dbReference>
<proteinExistence type="predicted"/>
<dbReference type="PROSITE" id="PS50181">
    <property type="entry name" value="FBOX"/>
    <property type="match status" value="1"/>
</dbReference>
<gene>
    <name evidence="2" type="ORF">TCM_042868</name>
</gene>
<dbReference type="Pfam" id="PF23622">
    <property type="entry name" value="LRR_At1g61320_AtMIF1"/>
    <property type="match status" value="1"/>
</dbReference>
<dbReference type="InterPro" id="IPR053781">
    <property type="entry name" value="F-box_AtFBL13-like"/>
</dbReference>
<dbReference type="PANTHER" id="PTHR34145:SF53">
    <property type="entry name" value="LEUCINE-RICH REPEAT DOMAIN SUPERFAMILY"/>
    <property type="match status" value="1"/>
</dbReference>
<dbReference type="STRING" id="3641.A0A061FU48"/>
<dbReference type="SUPFAM" id="SSF81383">
    <property type="entry name" value="F-box domain"/>
    <property type="match status" value="1"/>
</dbReference>
<dbReference type="SMART" id="SM00256">
    <property type="entry name" value="FBOX"/>
    <property type="match status" value="1"/>
</dbReference>
<evidence type="ECO:0000313" key="2">
    <source>
        <dbReference type="EMBL" id="EOY18274.1"/>
    </source>
</evidence>
<dbReference type="CDD" id="cd22160">
    <property type="entry name" value="F-box_AtFBL13-like"/>
    <property type="match status" value="1"/>
</dbReference>
<keyword evidence="3" id="KW-1185">Reference proteome</keyword>
<accession>A0A061FU48</accession>
<dbReference type="Proteomes" id="UP000026915">
    <property type="component" value="Chromosome 10"/>
</dbReference>
<dbReference type="HOGENOM" id="CLU_046786_1_0_1"/>
<dbReference type="eggNOG" id="ENOG502QTMV">
    <property type="taxonomic scope" value="Eukaryota"/>
</dbReference>
<dbReference type="Gramene" id="EOY18274">
    <property type="protein sequence ID" value="EOY18274"/>
    <property type="gene ID" value="TCM_042868"/>
</dbReference>
<dbReference type="InterPro" id="IPR053772">
    <property type="entry name" value="At1g61320/At1g61330-like"/>
</dbReference>
<feature type="domain" description="F-box" evidence="1">
    <location>
        <begin position="51"/>
        <end position="106"/>
    </location>
</feature>
<sequence length="506" mass="59466">MGKKNRNRKKYQWRKKLGLDDQKVFRSIEDDTNIRNISVAIKNLNFEQRNDDIISSLPDEILCHIISFLPFKSAVQTSFLSTRWKDLWRKDFLVRHGTIDDAFIEISSFLHDISGELSYKPRNSWGFQFNLGKSSVLSVAIEPDKKLHLDFSKVKHEFPWQFDWLLEINFPTYNDPHFAWWFARIRKMHTLQSLLSTFKLKTLHLISVSYLTSEAVSSMTKNIKYLESLTIEKCNGLRSLQMKASGSELKKLTILDCQQLQFLHVEGYNIKSFRYRGRLLSLQWGASLGSYWPEYKDYLNFNLEDAMLDCRQGPACTNINSCGFESIFQQLQNAKSLTLCRWVFEALIYPILPHNNKELLFHHLTELWWIDYLKELRYNSNALISFLQLCPHLTRLYITIDSKGYKRTSSNSCSVTVTRLPRLEGLKVVKLEGFPNEREEIILAKRLKQVFNVEPLIIAKSNYRTRVRVLVKENENQKGGEDPCKFIEKRVEDFYEFCPKHVHMGL</sequence>
<dbReference type="InterPro" id="IPR036047">
    <property type="entry name" value="F-box-like_dom_sf"/>
</dbReference>
<dbReference type="InterPro" id="IPR055357">
    <property type="entry name" value="LRR_At1g61320_AtMIF1"/>
</dbReference>
<dbReference type="SUPFAM" id="SSF52058">
    <property type="entry name" value="L domain-like"/>
    <property type="match status" value="1"/>
</dbReference>
<evidence type="ECO:0000313" key="3">
    <source>
        <dbReference type="Proteomes" id="UP000026915"/>
    </source>
</evidence>
<dbReference type="PANTHER" id="PTHR34145">
    <property type="entry name" value="OS02G0105600 PROTEIN"/>
    <property type="match status" value="1"/>
</dbReference>
<evidence type="ECO:0000259" key="1">
    <source>
        <dbReference type="PROSITE" id="PS50181"/>
    </source>
</evidence>
<dbReference type="EMBL" id="CM001888">
    <property type="protein sequence ID" value="EOY18274.1"/>
    <property type="molecule type" value="Genomic_DNA"/>
</dbReference>